<dbReference type="Gene3D" id="1.10.8.430">
    <property type="entry name" value="Helical domain of apoptotic protease-activating factors"/>
    <property type="match status" value="1"/>
</dbReference>
<keyword evidence="2" id="KW-0677">Repeat</keyword>
<evidence type="ECO:0000256" key="3">
    <source>
        <dbReference type="ARBA" id="ARBA00023027"/>
    </source>
</evidence>
<accession>A0AAN9EJE4</accession>
<dbReference type="Gene3D" id="3.40.50.10140">
    <property type="entry name" value="Toll/interleukin-1 receptor homology (TIR) domain"/>
    <property type="match status" value="1"/>
</dbReference>
<dbReference type="SUPFAM" id="SSF52540">
    <property type="entry name" value="P-loop containing nucleoside triphosphate hydrolases"/>
    <property type="match status" value="1"/>
</dbReference>
<dbReference type="EMBL" id="JAYWIO010000006">
    <property type="protein sequence ID" value="KAK7257341.1"/>
    <property type="molecule type" value="Genomic_DNA"/>
</dbReference>
<evidence type="ECO:0000259" key="4">
    <source>
        <dbReference type="PROSITE" id="PS50104"/>
    </source>
</evidence>
<reference evidence="5 6" key="1">
    <citation type="submission" date="2024-01" db="EMBL/GenBank/DDBJ databases">
        <title>The genomes of 5 underutilized Papilionoideae crops provide insights into root nodulation and disease resistanc.</title>
        <authorList>
            <person name="Yuan L."/>
        </authorList>
    </citation>
    <scope>NUCLEOTIDE SEQUENCE [LARGE SCALE GENOMIC DNA]</scope>
    <source>
        <strain evidence="5">ZHUSHIDOU_FW_LH</strain>
        <tissue evidence="5">Leaf</tissue>
    </source>
</reference>
<comment type="caution">
    <text evidence="5">The sequence shown here is derived from an EMBL/GenBank/DDBJ whole genome shotgun (WGS) entry which is preliminary data.</text>
</comment>
<dbReference type="FunFam" id="3.40.50.10140:FF:000007">
    <property type="entry name" value="Disease resistance protein (TIR-NBS-LRR class)"/>
    <property type="match status" value="1"/>
</dbReference>
<dbReference type="PANTHER" id="PTHR11017:SF259">
    <property type="entry name" value="ADP-RIBOSYL CYCLASE_CYCLIC ADP-RIBOSE HYDROLASE"/>
    <property type="match status" value="1"/>
</dbReference>
<dbReference type="InterPro" id="IPR044974">
    <property type="entry name" value="Disease_R_plants"/>
</dbReference>
<dbReference type="SUPFAM" id="SSF52058">
    <property type="entry name" value="L domain-like"/>
    <property type="match status" value="1"/>
</dbReference>
<evidence type="ECO:0000313" key="5">
    <source>
        <dbReference type="EMBL" id="KAK7257341.1"/>
    </source>
</evidence>
<dbReference type="Pfam" id="PF00931">
    <property type="entry name" value="NB-ARC"/>
    <property type="match status" value="1"/>
</dbReference>
<dbReference type="PANTHER" id="PTHR11017">
    <property type="entry name" value="LEUCINE-RICH REPEAT-CONTAINING PROTEIN"/>
    <property type="match status" value="1"/>
</dbReference>
<keyword evidence="1" id="KW-0433">Leucine-rich repeat</keyword>
<dbReference type="GO" id="GO:0006952">
    <property type="term" value="P:defense response"/>
    <property type="evidence" value="ECO:0007669"/>
    <property type="project" value="InterPro"/>
</dbReference>
<keyword evidence="3" id="KW-0520">NAD</keyword>
<dbReference type="InterPro" id="IPR000157">
    <property type="entry name" value="TIR_dom"/>
</dbReference>
<dbReference type="PROSITE" id="PS50104">
    <property type="entry name" value="TIR"/>
    <property type="match status" value="1"/>
</dbReference>
<dbReference type="AlphaFoldDB" id="A0AAN9EJE4"/>
<dbReference type="InterPro" id="IPR035897">
    <property type="entry name" value="Toll_tir_struct_dom_sf"/>
</dbReference>
<dbReference type="InterPro" id="IPR011713">
    <property type="entry name" value="Leu-rich_rpt_3"/>
</dbReference>
<dbReference type="InterPro" id="IPR042197">
    <property type="entry name" value="Apaf_helical"/>
</dbReference>
<dbReference type="GO" id="GO:0043531">
    <property type="term" value="F:ADP binding"/>
    <property type="evidence" value="ECO:0007669"/>
    <property type="project" value="InterPro"/>
</dbReference>
<evidence type="ECO:0000256" key="2">
    <source>
        <dbReference type="ARBA" id="ARBA00022737"/>
    </source>
</evidence>
<feature type="domain" description="TIR" evidence="4">
    <location>
        <begin position="9"/>
        <end position="175"/>
    </location>
</feature>
<evidence type="ECO:0000313" key="6">
    <source>
        <dbReference type="Proteomes" id="UP001372338"/>
    </source>
</evidence>
<evidence type="ECO:0000256" key="1">
    <source>
        <dbReference type="ARBA" id="ARBA00022614"/>
    </source>
</evidence>
<organism evidence="5 6">
    <name type="scientific">Crotalaria pallida</name>
    <name type="common">Smooth rattlebox</name>
    <name type="synonym">Crotalaria striata</name>
    <dbReference type="NCBI Taxonomy" id="3830"/>
    <lineage>
        <taxon>Eukaryota</taxon>
        <taxon>Viridiplantae</taxon>
        <taxon>Streptophyta</taxon>
        <taxon>Embryophyta</taxon>
        <taxon>Tracheophyta</taxon>
        <taxon>Spermatophyta</taxon>
        <taxon>Magnoliopsida</taxon>
        <taxon>eudicotyledons</taxon>
        <taxon>Gunneridae</taxon>
        <taxon>Pentapetalae</taxon>
        <taxon>rosids</taxon>
        <taxon>fabids</taxon>
        <taxon>Fabales</taxon>
        <taxon>Fabaceae</taxon>
        <taxon>Papilionoideae</taxon>
        <taxon>50 kb inversion clade</taxon>
        <taxon>genistoids sensu lato</taxon>
        <taxon>core genistoids</taxon>
        <taxon>Crotalarieae</taxon>
        <taxon>Crotalaria</taxon>
    </lineage>
</organism>
<keyword evidence="6" id="KW-1185">Reference proteome</keyword>
<sequence length="967" mass="110654">MASNTNPSSSYDVFISFRGVDTRNNFTDHLFAALGRKSIHTFRDDKKLKKGEAIAPELIQAIEGSHVYIVVFSKNYVSSTWCLRELAKIVECHNVSGKRVLPVFYDVDPSEVRKQSGDFGIAFAEYEERFREDLEMIQSWKEALMQVANLSGWDIRDKPEYKEIEKIVEEVTSILGQYILRLPIPSDIVGIHSALEQLEKLLNLSSEEDVRVVGICGMSGIGKTTLATVLYDRISRQYDACCFIDNVSKIYRDHGSIVAQRELLFQTLKEDNLHVGNRLHANNLIRTRLRHLKALIVLDNVDQFEQIDNLSVKPELLSAGSRIIIISRDQRILSKYCLNHVYNVKPLDYKNALQLFCRVAYKDDGITIDYREWISQVLNYAQGHPLAIKVLGSLLFGRDVCEWRSALIRLKGSPSKDIMDVLRIGYDGLEDSEKEIFLDIACLFDEELETHLTEILDFRGFHATIGIRALIDKSLITRKFNRIFMHDLLKELGKSIVREKSPKKPRKWSRLWDYEDLYNVMLENKASKNLEAIVVCGHPAKIAEKTMRVDALSQMRHLKLLMLWNVHDSGSLHYLSNGLGYLTWDAYPFASLPSNFQPDKLVELRLKHSCIKQLWEGKKFLPNLRKMNLSHSIYLIEMPDFSEVPNLEELNLNGCIKLVRIDPSIGCLKKLVSLILRDCKALVSIPENIIVSLSSLETLDLFGCSNLKQLVVKSRHVNHLSKIDSTSEITIHLQSTPSTDKMTYVHSFCPSLPKFCCLLHLNLSFCNLHQIPDYIGSLNCLERLILRGNKFVRLPCSIKELSALRYLNLEHCKQLKYLPELPSCTALPTSRKSYTWSGLRIFDCPNLCDVERCCSMALSWMIRIFEMEMRSSLPARGHIHIIIPGSQIPRWCNKQNVGSSIRMDSSPSMHDSNWIGVACCATFVVHGDPINFFPLYLSIVLKPRTKPYSFGSTCILRKIEFQLNQIT</sequence>
<dbReference type="Gene3D" id="3.80.10.10">
    <property type="entry name" value="Ribonuclease Inhibitor"/>
    <property type="match status" value="2"/>
</dbReference>
<dbReference type="PRINTS" id="PR00364">
    <property type="entry name" value="DISEASERSIST"/>
</dbReference>
<name>A0AAN9EJE4_CROPI</name>
<proteinExistence type="predicted"/>
<dbReference type="InterPro" id="IPR027417">
    <property type="entry name" value="P-loop_NTPase"/>
</dbReference>
<protein>
    <recommendedName>
        <fullName evidence="4">TIR domain-containing protein</fullName>
    </recommendedName>
</protein>
<dbReference type="SMART" id="SM00255">
    <property type="entry name" value="TIR"/>
    <property type="match status" value="1"/>
</dbReference>
<dbReference type="GO" id="GO:0007165">
    <property type="term" value="P:signal transduction"/>
    <property type="evidence" value="ECO:0007669"/>
    <property type="project" value="InterPro"/>
</dbReference>
<dbReference type="SUPFAM" id="SSF52200">
    <property type="entry name" value="Toll/Interleukin receptor TIR domain"/>
    <property type="match status" value="1"/>
</dbReference>
<dbReference type="Gene3D" id="3.40.50.300">
    <property type="entry name" value="P-loop containing nucleotide triphosphate hydrolases"/>
    <property type="match status" value="1"/>
</dbReference>
<dbReference type="InterPro" id="IPR058192">
    <property type="entry name" value="WHD_ROQ1-like"/>
</dbReference>
<dbReference type="Pfam" id="PF01582">
    <property type="entry name" value="TIR"/>
    <property type="match status" value="1"/>
</dbReference>
<dbReference type="InterPro" id="IPR032675">
    <property type="entry name" value="LRR_dom_sf"/>
</dbReference>
<dbReference type="Proteomes" id="UP001372338">
    <property type="component" value="Unassembled WGS sequence"/>
</dbReference>
<gene>
    <name evidence="5" type="ORF">RIF29_31245</name>
</gene>
<dbReference type="Pfam" id="PF23282">
    <property type="entry name" value="WHD_ROQ1"/>
    <property type="match status" value="1"/>
</dbReference>
<dbReference type="Pfam" id="PF07725">
    <property type="entry name" value="LRR_3"/>
    <property type="match status" value="1"/>
</dbReference>
<dbReference type="InterPro" id="IPR002182">
    <property type="entry name" value="NB-ARC"/>
</dbReference>